<accession>X1CX54</accession>
<protein>
    <submittedName>
        <fullName evidence="1">Uncharacterized protein</fullName>
    </submittedName>
</protein>
<dbReference type="EMBL" id="BART01037930">
    <property type="protein sequence ID" value="GAH12427.1"/>
    <property type="molecule type" value="Genomic_DNA"/>
</dbReference>
<proteinExistence type="predicted"/>
<feature type="non-terminal residue" evidence="1">
    <location>
        <position position="1"/>
    </location>
</feature>
<comment type="caution">
    <text evidence="1">The sequence shown here is derived from an EMBL/GenBank/DDBJ whole genome shotgun (WGS) entry which is preliminary data.</text>
</comment>
<dbReference type="AlphaFoldDB" id="X1CX54"/>
<organism evidence="1">
    <name type="scientific">marine sediment metagenome</name>
    <dbReference type="NCBI Taxonomy" id="412755"/>
    <lineage>
        <taxon>unclassified sequences</taxon>
        <taxon>metagenomes</taxon>
        <taxon>ecological metagenomes</taxon>
    </lineage>
</organism>
<name>X1CX54_9ZZZZ</name>
<reference evidence="1" key="1">
    <citation type="journal article" date="2014" name="Front. Microbiol.">
        <title>High frequency of phylogenetically diverse reductive dehalogenase-homologous genes in deep subseafloor sedimentary metagenomes.</title>
        <authorList>
            <person name="Kawai M."/>
            <person name="Futagami T."/>
            <person name="Toyoda A."/>
            <person name="Takaki Y."/>
            <person name="Nishi S."/>
            <person name="Hori S."/>
            <person name="Arai W."/>
            <person name="Tsubouchi T."/>
            <person name="Morono Y."/>
            <person name="Uchiyama I."/>
            <person name="Ito T."/>
            <person name="Fujiyama A."/>
            <person name="Inagaki F."/>
            <person name="Takami H."/>
        </authorList>
    </citation>
    <scope>NUCLEOTIDE SEQUENCE</scope>
    <source>
        <strain evidence="1">Expedition CK06-06</strain>
    </source>
</reference>
<evidence type="ECO:0000313" key="1">
    <source>
        <dbReference type="EMBL" id="GAH12427.1"/>
    </source>
</evidence>
<sequence length="42" mass="4932">KITYDHSITEDGKVLVRKITRGIEDGKEFAKQYHRHVVFTQS</sequence>
<gene>
    <name evidence="1" type="ORF">S01H4_63190</name>
</gene>